<reference evidence="1" key="2">
    <citation type="journal article" date="2015" name="Fish Shellfish Immunol.">
        <title>Early steps in the European eel (Anguilla anguilla)-Vibrio vulnificus interaction in the gills: Role of the RtxA13 toxin.</title>
        <authorList>
            <person name="Callol A."/>
            <person name="Pajuelo D."/>
            <person name="Ebbesson L."/>
            <person name="Teles M."/>
            <person name="MacKenzie S."/>
            <person name="Amaro C."/>
        </authorList>
    </citation>
    <scope>NUCLEOTIDE SEQUENCE</scope>
</reference>
<protein>
    <submittedName>
        <fullName evidence="1">Uncharacterized protein</fullName>
    </submittedName>
</protein>
<name>A0A0E9US84_ANGAN</name>
<organism evidence="1">
    <name type="scientific">Anguilla anguilla</name>
    <name type="common">European freshwater eel</name>
    <name type="synonym">Muraena anguilla</name>
    <dbReference type="NCBI Taxonomy" id="7936"/>
    <lineage>
        <taxon>Eukaryota</taxon>
        <taxon>Metazoa</taxon>
        <taxon>Chordata</taxon>
        <taxon>Craniata</taxon>
        <taxon>Vertebrata</taxon>
        <taxon>Euteleostomi</taxon>
        <taxon>Actinopterygii</taxon>
        <taxon>Neopterygii</taxon>
        <taxon>Teleostei</taxon>
        <taxon>Anguilliformes</taxon>
        <taxon>Anguillidae</taxon>
        <taxon>Anguilla</taxon>
    </lineage>
</organism>
<accession>A0A0E9US84</accession>
<evidence type="ECO:0000313" key="1">
    <source>
        <dbReference type="EMBL" id="JAH68065.1"/>
    </source>
</evidence>
<proteinExistence type="predicted"/>
<reference evidence="1" key="1">
    <citation type="submission" date="2014-11" db="EMBL/GenBank/DDBJ databases">
        <authorList>
            <person name="Amaro Gonzalez C."/>
        </authorList>
    </citation>
    <scope>NUCLEOTIDE SEQUENCE</scope>
</reference>
<dbReference type="AlphaFoldDB" id="A0A0E9US84"/>
<sequence length="62" mass="7048">MNPKSQNVTFQVTSFKPALQASHVSSNQTCLEYVVEFTNTDAQMRTIHEAEHTESDIKSFNE</sequence>
<dbReference type="EMBL" id="GBXM01040512">
    <property type="protein sequence ID" value="JAH68065.1"/>
    <property type="molecule type" value="Transcribed_RNA"/>
</dbReference>